<evidence type="ECO:0000313" key="2">
    <source>
        <dbReference type="EMBL" id="MBD2830309.1"/>
    </source>
</evidence>
<feature type="region of interest" description="Disordered" evidence="1">
    <location>
        <begin position="164"/>
        <end position="202"/>
    </location>
</feature>
<feature type="compositionally biased region" description="Polar residues" evidence="1">
    <location>
        <begin position="178"/>
        <end position="190"/>
    </location>
</feature>
<name>A0A927BM92_STRGL</name>
<dbReference type="EMBL" id="JACWUS010000014">
    <property type="protein sequence ID" value="MBD2830309.1"/>
    <property type="molecule type" value="Genomic_DNA"/>
</dbReference>
<accession>A0A927BM92</accession>
<proteinExistence type="predicted"/>
<gene>
    <name evidence="2" type="ORF">ID875_26305</name>
</gene>
<dbReference type="AlphaFoldDB" id="A0A927BM92"/>
<comment type="caution">
    <text evidence="2">The sequence shown here is derived from an EMBL/GenBank/DDBJ whole genome shotgun (WGS) entry which is preliminary data.</text>
</comment>
<sequence length="202" mass="21935">MTSDVESITVNGRETSTSQAAGFLASVKVGVQTVAVSNGPLERTFEFDFCLAEEEDLCLVDQALEKLISSRELSLNAIDTFIMRAGRGVTARRYREGVAAYLYGVLAREAVEDPGRVDASGATIYEQRFNSAVSLLSTFDRPQRRRSAGWSRCTTTSSNLRCARPTATVSRMSRRGSDPSSQAAHSSRQAWPTGRTEASIGP</sequence>
<reference evidence="2" key="1">
    <citation type="journal article" date="2020" name="PLoS ONE">
        <title>Isolation and characterization of Streptomyces bacteriophages and Streptomyces strains encoding biosynthetic arsenals: Streptomyces strains and phages for antibiotic discovery.</title>
        <authorList>
            <person name="Montano E.T."/>
            <person name="Nideffer J.F."/>
            <person name="Brumage L."/>
            <person name="Erb M."/>
            <person name="Derman A.I."/>
            <person name="Davis J.P."/>
            <person name="Estrada E."/>
            <person name="Fu S."/>
            <person name="Le D."/>
            <person name="Vuppala A."/>
            <person name="Tran C."/>
            <person name="Luterstein E."/>
            <person name="Lakkaraju S."/>
            <person name="Panchagnula S."/>
            <person name="Ren C."/>
            <person name="Doan J."/>
            <person name="Tran S."/>
            <person name="Soriano J."/>
            <person name="Fujita Y."/>
            <person name="Gutala P."/>
            <person name="Fujii Q."/>
            <person name="Lee M."/>
            <person name="Bui A."/>
            <person name="Villarreal C."/>
            <person name="Shing S.R."/>
            <person name="Kim S."/>
            <person name="Freeman D."/>
            <person name="Racha V."/>
            <person name="Ho A."/>
            <person name="Kumar P."/>
            <person name="Falah K."/>
            <person name="Dawson T."/>
            <person name="Enustun E."/>
            <person name="Prichard A."/>
            <person name="Gomez A."/>
            <person name="Khanna K."/>
            <person name="Trigg S."/>
            <person name="Fernandez L."/>
            <person name="Pogliano K."/>
            <person name="Pogliano J."/>
        </authorList>
    </citation>
    <scope>NUCLEOTIDE SEQUENCE</scope>
    <source>
        <strain evidence="2">QF2</strain>
    </source>
</reference>
<evidence type="ECO:0000256" key="1">
    <source>
        <dbReference type="SAM" id="MobiDB-lite"/>
    </source>
</evidence>
<organism evidence="2">
    <name type="scientific">Streptomyces globisporus</name>
    <dbReference type="NCBI Taxonomy" id="1908"/>
    <lineage>
        <taxon>Bacteria</taxon>
        <taxon>Bacillati</taxon>
        <taxon>Actinomycetota</taxon>
        <taxon>Actinomycetes</taxon>
        <taxon>Kitasatosporales</taxon>
        <taxon>Streptomycetaceae</taxon>
        <taxon>Streptomyces</taxon>
    </lineage>
</organism>
<protein>
    <submittedName>
        <fullName evidence="2">Uncharacterized protein</fullName>
    </submittedName>
</protein>